<organism evidence="2">
    <name type="scientific">viral metagenome</name>
    <dbReference type="NCBI Taxonomy" id="1070528"/>
    <lineage>
        <taxon>unclassified sequences</taxon>
        <taxon>metagenomes</taxon>
        <taxon>organismal metagenomes</taxon>
    </lineage>
</organism>
<evidence type="ECO:0000259" key="1">
    <source>
        <dbReference type="SMART" id="SM00507"/>
    </source>
</evidence>
<dbReference type="SUPFAM" id="SSF54060">
    <property type="entry name" value="His-Me finger endonucleases"/>
    <property type="match status" value="2"/>
</dbReference>
<proteinExistence type="predicted"/>
<accession>A0A6C0LSR2</accession>
<dbReference type="Gene3D" id="3.90.75.20">
    <property type="match status" value="2"/>
</dbReference>
<dbReference type="SMART" id="SM00507">
    <property type="entry name" value="HNHc"/>
    <property type="match status" value="2"/>
</dbReference>
<dbReference type="InterPro" id="IPR044925">
    <property type="entry name" value="His-Me_finger_sf"/>
</dbReference>
<dbReference type="AlphaFoldDB" id="A0A6C0LSR2"/>
<feature type="domain" description="HNH nuclease" evidence="1">
    <location>
        <begin position="36"/>
        <end position="87"/>
    </location>
</feature>
<evidence type="ECO:0000313" key="2">
    <source>
        <dbReference type="EMBL" id="QHU33420.1"/>
    </source>
</evidence>
<sequence length="375" mass="43021">MPLAISNYGRVQNSIGKKYYPRRLKSGYCTHFGYGMSRNVHILAAAAFNHIPSSILHIEVNHKCNTFEGRSNNSQDNIELSTKQNNIHESYIKGNRKHTTQCCKPIMYKKINDIEWKYAVGISHLANKLSFDPSTVCKVLKHKKVQAYGYLFKYAESENIPDENWVPVFIDEVQTTAYVSDKSRLIDTNGVLKTPKNSEGMRVSCKINNIPFQFSVVVWCSFNGVTLSSQRDQAEGPPKMQIDHIDHNRLNNNLSNLRQITARENILNSYSNTKRLENVSKRSIPIISTCIATGEQTTFDSSHDASRILNIEQWVISTTADKRYKKTGELIITAGYTFQKTNDNNEDLHGEVWMPLKPEHFEPYYFKRLAHKLYT</sequence>
<dbReference type="Pfam" id="PF13392">
    <property type="entry name" value="HNH_3"/>
    <property type="match status" value="1"/>
</dbReference>
<dbReference type="EMBL" id="MN740557">
    <property type="protein sequence ID" value="QHU33420.1"/>
    <property type="molecule type" value="Genomic_DNA"/>
</dbReference>
<protein>
    <recommendedName>
        <fullName evidence="1">HNH nuclease domain-containing protein</fullName>
    </recommendedName>
</protein>
<dbReference type="InterPro" id="IPR003615">
    <property type="entry name" value="HNH_nuc"/>
</dbReference>
<name>A0A6C0LSR2_9ZZZZ</name>
<feature type="domain" description="HNH nuclease" evidence="1">
    <location>
        <begin position="206"/>
        <end position="266"/>
    </location>
</feature>
<reference evidence="2" key="1">
    <citation type="journal article" date="2020" name="Nature">
        <title>Giant virus diversity and host interactions through global metagenomics.</title>
        <authorList>
            <person name="Schulz F."/>
            <person name="Roux S."/>
            <person name="Paez-Espino D."/>
            <person name="Jungbluth S."/>
            <person name="Walsh D.A."/>
            <person name="Denef V.J."/>
            <person name="McMahon K.D."/>
            <person name="Konstantinidis K.T."/>
            <person name="Eloe-Fadrosh E.A."/>
            <person name="Kyrpides N.C."/>
            <person name="Woyke T."/>
        </authorList>
    </citation>
    <scope>NUCLEOTIDE SEQUENCE</scope>
    <source>
        <strain evidence="2">GVMAG-S-1016704-121</strain>
    </source>
</reference>